<comment type="caution">
    <text evidence="2">The sequence shown here is derived from an EMBL/GenBank/DDBJ whole genome shotgun (WGS) entry which is preliminary data.</text>
</comment>
<protein>
    <submittedName>
        <fullName evidence="2">Uncharacterized protein</fullName>
    </submittedName>
</protein>
<keyword evidence="1" id="KW-0812">Transmembrane</keyword>
<dbReference type="Proteomes" id="UP000824232">
    <property type="component" value="Unassembled WGS sequence"/>
</dbReference>
<proteinExistence type="predicted"/>
<keyword evidence="1" id="KW-1133">Transmembrane helix</keyword>
<dbReference type="AlphaFoldDB" id="A0A9D1J3D4"/>
<accession>A0A9D1J3D4</accession>
<gene>
    <name evidence="2" type="ORF">IAB38_05240</name>
</gene>
<organism evidence="2 3">
    <name type="scientific">Candidatus Onthousia excrementipullorum</name>
    <dbReference type="NCBI Taxonomy" id="2840884"/>
    <lineage>
        <taxon>Bacteria</taxon>
        <taxon>Bacillati</taxon>
        <taxon>Bacillota</taxon>
        <taxon>Bacilli</taxon>
        <taxon>Candidatus Onthousia</taxon>
    </lineage>
</organism>
<reference evidence="2" key="1">
    <citation type="submission" date="2020-10" db="EMBL/GenBank/DDBJ databases">
        <authorList>
            <person name="Gilroy R."/>
        </authorList>
    </citation>
    <scope>NUCLEOTIDE SEQUENCE</scope>
    <source>
        <strain evidence="2">CHK184-20233</strain>
    </source>
</reference>
<evidence type="ECO:0000256" key="1">
    <source>
        <dbReference type="SAM" id="Phobius"/>
    </source>
</evidence>
<dbReference type="EMBL" id="DVHC01000055">
    <property type="protein sequence ID" value="HIR59437.1"/>
    <property type="molecule type" value="Genomic_DNA"/>
</dbReference>
<sequence>MKDNNNNSKQVLLSVLGVAILVVAVVGVSFAAFTYSKTGEKVNTITTGTITMSYTEDTNGINLTNALPMTDAVGKALNEENQYFDFTVSATISGTTTINYAITATKEMPGSTIPDAGVKVYLTDMDASDKAVSGYETPKKVSELTTTTDSEASGAPEGQYILHTGTYKATTTNHYRLRMWVADDYAAPATTQTYKLRVNVYGQAAAQ</sequence>
<keyword evidence="1" id="KW-0472">Membrane</keyword>
<name>A0A9D1J3D4_9FIRM</name>
<feature type="transmembrane region" description="Helical" evidence="1">
    <location>
        <begin position="12"/>
        <end position="35"/>
    </location>
</feature>
<reference evidence="2" key="2">
    <citation type="journal article" date="2021" name="PeerJ">
        <title>Extensive microbial diversity within the chicken gut microbiome revealed by metagenomics and culture.</title>
        <authorList>
            <person name="Gilroy R."/>
            <person name="Ravi A."/>
            <person name="Getino M."/>
            <person name="Pursley I."/>
            <person name="Horton D.L."/>
            <person name="Alikhan N.F."/>
            <person name="Baker D."/>
            <person name="Gharbi K."/>
            <person name="Hall N."/>
            <person name="Watson M."/>
            <person name="Adriaenssens E.M."/>
            <person name="Foster-Nyarko E."/>
            <person name="Jarju S."/>
            <person name="Secka A."/>
            <person name="Antonio M."/>
            <person name="Oren A."/>
            <person name="Chaudhuri R.R."/>
            <person name="La Ragione R."/>
            <person name="Hildebrand F."/>
            <person name="Pallen M.J."/>
        </authorList>
    </citation>
    <scope>NUCLEOTIDE SEQUENCE</scope>
    <source>
        <strain evidence="2">CHK184-20233</strain>
    </source>
</reference>
<evidence type="ECO:0000313" key="2">
    <source>
        <dbReference type="EMBL" id="HIR59437.1"/>
    </source>
</evidence>
<evidence type="ECO:0000313" key="3">
    <source>
        <dbReference type="Proteomes" id="UP000824232"/>
    </source>
</evidence>